<dbReference type="EMBL" id="JAAIUW010000002">
    <property type="protein sequence ID" value="KAF7843088.1"/>
    <property type="molecule type" value="Genomic_DNA"/>
</dbReference>
<sequence length="27" mass="3162">MGKRLSSNRLGERAKKLAEFDRSKRRA</sequence>
<proteinExistence type="predicted"/>
<dbReference type="AlphaFoldDB" id="A0A834XH12"/>
<comment type="caution">
    <text evidence="2">The sequence shown here is derived from an EMBL/GenBank/DDBJ whole genome shotgun (WGS) entry which is preliminary data.</text>
</comment>
<feature type="compositionally biased region" description="Basic and acidic residues" evidence="1">
    <location>
        <begin position="10"/>
        <end position="27"/>
    </location>
</feature>
<evidence type="ECO:0000256" key="1">
    <source>
        <dbReference type="SAM" id="MobiDB-lite"/>
    </source>
</evidence>
<reference evidence="2" key="1">
    <citation type="submission" date="2020-09" db="EMBL/GenBank/DDBJ databases">
        <title>Genome-Enabled Discovery of Anthraquinone Biosynthesis in Senna tora.</title>
        <authorList>
            <person name="Kang S.-H."/>
            <person name="Pandey R.P."/>
            <person name="Lee C.-M."/>
            <person name="Sim J.-S."/>
            <person name="Jeong J.-T."/>
            <person name="Choi B.-S."/>
            <person name="Jung M."/>
            <person name="Ginzburg D."/>
            <person name="Zhao K."/>
            <person name="Won S.Y."/>
            <person name="Oh T.-J."/>
            <person name="Yu Y."/>
            <person name="Kim N.-H."/>
            <person name="Lee O.R."/>
            <person name="Lee T.-H."/>
            <person name="Bashyal P."/>
            <person name="Kim T.-S."/>
            <person name="Lee W.-H."/>
            <person name="Kawkins C."/>
            <person name="Kim C.-K."/>
            <person name="Kim J.S."/>
            <person name="Ahn B.O."/>
            <person name="Rhee S.Y."/>
            <person name="Sohng J.K."/>
        </authorList>
    </citation>
    <scope>NUCLEOTIDE SEQUENCE</scope>
    <source>
        <tissue evidence="2">Leaf</tissue>
    </source>
</reference>
<name>A0A834XH12_9FABA</name>
<evidence type="ECO:0000313" key="2">
    <source>
        <dbReference type="EMBL" id="KAF7843088.1"/>
    </source>
</evidence>
<accession>A0A834XH12</accession>
<dbReference type="Proteomes" id="UP000634136">
    <property type="component" value="Unassembled WGS sequence"/>
</dbReference>
<evidence type="ECO:0000313" key="3">
    <source>
        <dbReference type="Proteomes" id="UP000634136"/>
    </source>
</evidence>
<feature type="region of interest" description="Disordered" evidence="1">
    <location>
        <begin position="1"/>
        <end position="27"/>
    </location>
</feature>
<organism evidence="2 3">
    <name type="scientific">Senna tora</name>
    <dbReference type="NCBI Taxonomy" id="362788"/>
    <lineage>
        <taxon>Eukaryota</taxon>
        <taxon>Viridiplantae</taxon>
        <taxon>Streptophyta</taxon>
        <taxon>Embryophyta</taxon>
        <taxon>Tracheophyta</taxon>
        <taxon>Spermatophyta</taxon>
        <taxon>Magnoliopsida</taxon>
        <taxon>eudicotyledons</taxon>
        <taxon>Gunneridae</taxon>
        <taxon>Pentapetalae</taxon>
        <taxon>rosids</taxon>
        <taxon>fabids</taxon>
        <taxon>Fabales</taxon>
        <taxon>Fabaceae</taxon>
        <taxon>Caesalpinioideae</taxon>
        <taxon>Cassia clade</taxon>
        <taxon>Senna</taxon>
    </lineage>
</organism>
<gene>
    <name evidence="2" type="ORF">G2W53_005386</name>
</gene>
<protein>
    <submittedName>
        <fullName evidence="2">Uncharacterized protein</fullName>
    </submittedName>
</protein>
<keyword evidence="3" id="KW-1185">Reference proteome</keyword>